<evidence type="ECO:0000313" key="14">
    <source>
        <dbReference type="Proteomes" id="UP000741360"/>
    </source>
</evidence>
<organism evidence="13 14">
    <name type="scientific">Tectimicrobiota bacterium</name>
    <dbReference type="NCBI Taxonomy" id="2528274"/>
    <lineage>
        <taxon>Bacteria</taxon>
        <taxon>Pseudomonadati</taxon>
        <taxon>Nitrospinota/Tectimicrobiota group</taxon>
        <taxon>Candidatus Tectimicrobiota</taxon>
    </lineage>
</organism>
<protein>
    <recommendedName>
        <fullName evidence="10">Endonuclease III</fullName>
        <ecNumber evidence="10">4.2.99.18</ecNumber>
    </recommendedName>
    <alternativeName>
        <fullName evidence="10">DNA-(apurinic or apyrimidinic site) lyase</fullName>
    </alternativeName>
</protein>
<dbReference type="PROSITE" id="PS01155">
    <property type="entry name" value="ENDONUCLEASE_III_2"/>
    <property type="match status" value="1"/>
</dbReference>
<dbReference type="SUPFAM" id="SSF48150">
    <property type="entry name" value="DNA-glycosylase"/>
    <property type="match status" value="1"/>
</dbReference>
<keyword evidence="10" id="KW-0238">DNA-binding</keyword>
<name>A0A932GMI8_UNCTE</name>
<evidence type="ECO:0000256" key="7">
    <source>
        <dbReference type="ARBA" id="ARBA00023014"/>
    </source>
</evidence>
<keyword evidence="10" id="KW-0456">Lyase</keyword>
<evidence type="ECO:0000256" key="2">
    <source>
        <dbReference type="ARBA" id="ARBA00022485"/>
    </source>
</evidence>
<feature type="domain" description="HhH-GPD" evidence="12">
    <location>
        <begin position="54"/>
        <end position="213"/>
    </location>
</feature>
<dbReference type="GO" id="GO:0046872">
    <property type="term" value="F:metal ion binding"/>
    <property type="evidence" value="ECO:0007669"/>
    <property type="project" value="UniProtKB-KW"/>
</dbReference>
<keyword evidence="2 10" id="KW-0004">4Fe-4S</keyword>
<evidence type="ECO:0000256" key="6">
    <source>
        <dbReference type="ARBA" id="ARBA00023004"/>
    </source>
</evidence>
<dbReference type="PIRSF" id="PIRSF001435">
    <property type="entry name" value="Nth"/>
    <property type="match status" value="1"/>
</dbReference>
<dbReference type="Gene3D" id="1.10.340.30">
    <property type="entry name" value="Hypothetical protein, domain 2"/>
    <property type="match status" value="1"/>
</dbReference>
<keyword evidence="3 10" id="KW-0479">Metal-binding</keyword>
<dbReference type="InterPro" id="IPR003265">
    <property type="entry name" value="HhH-GPD_domain"/>
</dbReference>
<dbReference type="CDD" id="cd00056">
    <property type="entry name" value="ENDO3c"/>
    <property type="match status" value="1"/>
</dbReference>
<dbReference type="SMART" id="SM00278">
    <property type="entry name" value="HhH1"/>
    <property type="match status" value="1"/>
</dbReference>
<comment type="similarity">
    <text evidence="1 10">Belongs to the Nth/MutY family.</text>
</comment>
<keyword evidence="8 10" id="KW-0234">DNA repair</keyword>
<sequence>MPRTPLASLKPRGTRTSLRRRAGQILARLYKAYPQARCSLRFTNPLELLVATILSAQCTDERVNQITPALFQQFPAAQDYANAPRPALEEAIRLAGLYRHKARHIQETCAILVNRFQGQVPRTMEELLELPGVGRKTANVILGNAFGLCSGVAVDTHTRRVANRLGLTASDDPLKIEQDMMGLLPRTEWTQITQCAARAPRCSGCPLLDLCPYPRGRSRR</sequence>
<dbReference type="GO" id="GO:0051539">
    <property type="term" value="F:4 iron, 4 sulfur cluster binding"/>
    <property type="evidence" value="ECO:0007669"/>
    <property type="project" value="UniProtKB-UniRule"/>
</dbReference>
<evidence type="ECO:0000256" key="4">
    <source>
        <dbReference type="ARBA" id="ARBA00022763"/>
    </source>
</evidence>
<dbReference type="InterPro" id="IPR005759">
    <property type="entry name" value="Nth"/>
</dbReference>
<feature type="domain" description="Helix-hairpin-helix DNA-binding motif class 1" evidence="11">
    <location>
        <begin position="125"/>
        <end position="144"/>
    </location>
</feature>
<comment type="catalytic activity">
    <reaction evidence="10">
        <text>2'-deoxyribonucleotide-(2'-deoxyribose 5'-phosphate)-2'-deoxyribonucleotide-DNA = a 3'-end 2'-deoxyribonucleotide-(2,3-dehydro-2,3-deoxyribose 5'-phosphate)-DNA + a 5'-end 5'-phospho-2'-deoxyribonucleoside-DNA + H(+)</text>
        <dbReference type="Rhea" id="RHEA:66592"/>
        <dbReference type="Rhea" id="RHEA-COMP:13180"/>
        <dbReference type="Rhea" id="RHEA-COMP:16897"/>
        <dbReference type="Rhea" id="RHEA-COMP:17067"/>
        <dbReference type="ChEBI" id="CHEBI:15378"/>
        <dbReference type="ChEBI" id="CHEBI:136412"/>
        <dbReference type="ChEBI" id="CHEBI:157695"/>
        <dbReference type="ChEBI" id="CHEBI:167181"/>
        <dbReference type="EC" id="4.2.99.18"/>
    </reaction>
</comment>
<dbReference type="EMBL" id="JACPSX010000004">
    <property type="protein sequence ID" value="MBI3013502.1"/>
    <property type="molecule type" value="Genomic_DNA"/>
</dbReference>
<feature type="binding site" evidence="10">
    <location>
        <position position="211"/>
    </location>
    <ligand>
        <name>[4Fe-4S] cluster</name>
        <dbReference type="ChEBI" id="CHEBI:49883"/>
    </ligand>
</feature>
<evidence type="ECO:0000256" key="1">
    <source>
        <dbReference type="ARBA" id="ARBA00008343"/>
    </source>
</evidence>
<comment type="caution">
    <text evidence="13">The sequence shown here is derived from an EMBL/GenBank/DDBJ whole genome shotgun (WGS) entry which is preliminary data.</text>
</comment>
<dbReference type="EC" id="4.2.99.18" evidence="10"/>
<evidence type="ECO:0000256" key="9">
    <source>
        <dbReference type="ARBA" id="ARBA00023295"/>
    </source>
</evidence>
<evidence type="ECO:0000256" key="8">
    <source>
        <dbReference type="ARBA" id="ARBA00023204"/>
    </source>
</evidence>
<dbReference type="Gene3D" id="1.10.1670.10">
    <property type="entry name" value="Helix-hairpin-Helix base-excision DNA repair enzymes (C-terminal)"/>
    <property type="match status" value="1"/>
</dbReference>
<feature type="binding site" evidence="10">
    <location>
        <position position="195"/>
    </location>
    <ligand>
        <name>[4Fe-4S] cluster</name>
        <dbReference type="ChEBI" id="CHEBI:49883"/>
    </ligand>
</feature>
<keyword evidence="9 10" id="KW-0326">Glycosidase</keyword>
<comment type="cofactor">
    <cofactor evidence="10">
        <name>[4Fe-4S] cluster</name>
        <dbReference type="ChEBI" id="CHEBI:49883"/>
    </cofactor>
    <text evidence="10">Binds 1 [4Fe-4S] cluster.</text>
</comment>
<dbReference type="Proteomes" id="UP000741360">
    <property type="component" value="Unassembled WGS sequence"/>
</dbReference>
<evidence type="ECO:0000256" key="5">
    <source>
        <dbReference type="ARBA" id="ARBA00022801"/>
    </source>
</evidence>
<evidence type="ECO:0000259" key="11">
    <source>
        <dbReference type="SMART" id="SM00278"/>
    </source>
</evidence>
<keyword evidence="13" id="KW-0255">Endonuclease</keyword>
<dbReference type="Pfam" id="PF00633">
    <property type="entry name" value="HHH"/>
    <property type="match status" value="1"/>
</dbReference>
<dbReference type="InterPro" id="IPR004036">
    <property type="entry name" value="Endonuclease-III-like_CS2"/>
</dbReference>
<dbReference type="InterPro" id="IPR003583">
    <property type="entry name" value="Hlx-hairpin-Hlx_DNA-bd_motif"/>
</dbReference>
<keyword evidence="4 10" id="KW-0227">DNA damage</keyword>
<reference evidence="13" key="1">
    <citation type="submission" date="2020-07" db="EMBL/GenBank/DDBJ databases">
        <title>Huge and variable diversity of episymbiotic CPR bacteria and DPANN archaea in groundwater ecosystems.</title>
        <authorList>
            <person name="He C.Y."/>
            <person name="Keren R."/>
            <person name="Whittaker M."/>
            <person name="Farag I.F."/>
            <person name="Doudna J."/>
            <person name="Cate J.H.D."/>
            <person name="Banfield J.F."/>
        </authorList>
    </citation>
    <scope>NUCLEOTIDE SEQUENCE</scope>
    <source>
        <strain evidence="13">NC_groundwater_717_Ag_S-0.2um_59_8</strain>
    </source>
</reference>
<dbReference type="PANTHER" id="PTHR10359:SF18">
    <property type="entry name" value="ENDONUCLEASE III"/>
    <property type="match status" value="1"/>
</dbReference>
<evidence type="ECO:0000313" key="13">
    <source>
        <dbReference type="EMBL" id="MBI3013502.1"/>
    </source>
</evidence>
<keyword evidence="13" id="KW-0540">Nuclease</keyword>
<dbReference type="GO" id="GO:0003677">
    <property type="term" value="F:DNA binding"/>
    <property type="evidence" value="ECO:0007669"/>
    <property type="project" value="UniProtKB-UniRule"/>
</dbReference>
<keyword evidence="6 10" id="KW-0408">Iron</keyword>
<evidence type="ECO:0000259" key="12">
    <source>
        <dbReference type="SMART" id="SM00478"/>
    </source>
</evidence>
<dbReference type="InterPro" id="IPR011257">
    <property type="entry name" value="DNA_glycosylase"/>
</dbReference>
<dbReference type="SMART" id="SM00478">
    <property type="entry name" value="ENDO3c"/>
    <property type="match status" value="1"/>
</dbReference>
<dbReference type="Pfam" id="PF00730">
    <property type="entry name" value="HhH-GPD"/>
    <property type="match status" value="1"/>
</dbReference>
<feature type="binding site" evidence="10">
    <location>
        <position position="202"/>
    </location>
    <ligand>
        <name>[4Fe-4S] cluster</name>
        <dbReference type="ChEBI" id="CHEBI:49883"/>
    </ligand>
</feature>
<dbReference type="GO" id="GO:0006285">
    <property type="term" value="P:base-excision repair, AP site formation"/>
    <property type="evidence" value="ECO:0007669"/>
    <property type="project" value="TreeGrafter"/>
</dbReference>
<proteinExistence type="inferred from homology"/>
<dbReference type="InterPro" id="IPR000445">
    <property type="entry name" value="HhH_motif"/>
</dbReference>
<dbReference type="FunFam" id="1.10.340.30:FF:000001">
    <property type="entry name" value="Endonuclease III"/>
    <property type="match status" value="1"/>
</dbReference>
<dbReference type="PANTHER" id="PTHR10359">
    <property type="entry name" value="A/G-SPECIFIC ADENINE GLYCOSYLASE/ENDONUCLEASE III"/>
    <property type="match status" value="1"/>
</dbReference>
<feature type="binding site" evidence="10">
    <location>
        <position position="205"/>
    </location>
    <ligand>
        <name>[4Fe-4S] cluster</name>
        <dbReference type="ChEBI" id="CHEBI:49883"/>
    </ligand>
</feature>
<accession>A0A932GMI8</accession>
<dbReference type="AlphaFoldDB" id="A0A932GMI8"/>
<dbReference type="GO" id="GO:0140078">
    <property type="term" value="F:class I DNA-(apurinic or apyrimidinic site) endonuclease activity"/>
    <property type="evidence" value="ECO:0007669"/>
    <property type="project" value="UniProtKB-EC"/>
</dbReference>
<evidence type="ECO:0000256" key="3">
    <source>
        <dbReference type="ARBA" id="ARBA00022723"/>
    </source>
</evidence>
<keyword evidence="7 10" id="KW-0411">Iron-sulfur</keyword>
<keyword evidence="5 10" id="KW-0378">Hydrolase</keyword>
<gene>
    <name evidence="10 13" type="primary">nth</name>
    <name evidence="13" type="ORF">HYY65_00220</name>
</gene>
<dbReference type="InterPro" id="IPR023170">
    <property type="entry name" value="HhH_base_excis_C"/>
</dbReference>
<dbReference type="HAMAP" id="MF_00942">
    <property type="entry name" value="Nth"/>
    <property type="match status" value="1"/>
</dbReference>
<dbReference type="GO" id="GO:0019104">
    <property type="term" value="F:DNA N-glycosylase activity"/>
    <property type="evidence" value="ECO:0007669"/>
    <property type="project" value="UniProtKB-UniRule"/>
</dbReference>
<evidence type="ECO:0000256" key="10">
    <source>
        <dbReference type="HAMAP-Rule" id="MF_00942"/>
    </source>
</evidence>
<comment type="function">
    <text evidence="10">DNA repair enzyme that has both DNA N-glycosylase activity and AP-lyase activity. The DNA N-glycosylase activity releases various damaged pyrimidines from DNA by cleaving the N-glycosidic bond, leaving an AP (apurinic/apyrimidinic) site. The AP-lyase activity cleaves the phosphodiester bond 3' to the AP site by a beta-elimination, leaving a 3'-terminal unsaturated sugar and a product with a terminal 5'-phosphate.</text>
</comment>
<dbReference type="NCBIfam" id="TIGR01083">
    <property type="entry name" value="nth"/>
    <property type="match status" value="1"/>
</dbReference>